<accession>A0AAD5B568</accession>
<comment type="caution">
    <text evidence="1">The sequence shown here is derived from an EMBL/GenBank/DDBJ whole genome shotgun (WGS) entry which is preliminary data.</text>
</comment>
<sequence length="347" mass="40824">ARDAFESKRKEYSEKLFSLSKDLALKLKSTTTNKKDLKEEFDQLWDKWVTELTQDTPPRRTFDFWEDAVQILSVGNEQTSVWEQKNHQRYKHIDTLGNFSSYISKIKRPLGLHHIPAMNKPSSEDNELVRALAINVIKETEELINKICSKITRLGYNDGFIQEITYHIRKRVEEHHSENQRITLNKEFTLDLCLHVCEVASHRFTECHKKFMNANDPRIYLSKQKPQYYSVFQNYCRGATATKVFGELICSSQRDLILQAASNKTDLDLATKIRSDMPEFNGNRSNLEKHILKCLAEEENFEKYKLYILNPRKHFRNFITEKVNKYITENTTTVLNLFKGSLHHKLQ</sequence>
<organism evidence="1 2">
    <name type="scientific">Silurus asotus</name>
    <name type="common">Amur catfish</name>
    <name type="synonym">Parasilurus asotus</name>
    <dbReference type="NCBI Taxonomy" id="30991"/>
    <lineage>
        <taxon>Eukaryota</taxon>
        <taxon>Metazoa</taxon>
        <taxon>Chordata</taxon>
        <taxon>Craniata</taxon>
        <taxon>Vertebrata</taxon>
        <taxon>Euteleostomi</taxon>
        <taxon>Actinopterygii</taxon>
        <taxon>Neopterygii</taxon>
        <taxon>Teleostei</taxon>
        <taxon>Ostariophysi</taxon>
        <taxon>Siluriformes</taxon>
        <taxon>Siluridae</taxon>
        <taxon>Silurus</taxon>
    </lineage>
</organism>
<proteinExistence type="predicted"/>
<reference evidence="1" key="1">
    <citation type="submission" date="2018-07" db="EMBL/GenBank/DDBJ databases">
        <title>Comparative genomics of catfishes provides insights into carnivory and benthic adaptation.</title>
        <authorList>
            <person name="Zhang Y."/>
            <person name="Wang D."/>
            <person name="Peng Z."/>
            <person name="Zheng S."/>
            <person name="Shao F."/>
            <person name="Tao W."/>
        </authorList>
    </citation>
    <scope>NUCLEOTIDE SEQUENCE</scope>
    <source>
        <strain evidence="1">Chongqing</strain>
    </source>
</reference>
<evidence type="ECO:0000313" key="1">
    <source>
        <dbReference type="EMBL" id="KAI5627592.1"/>
    </source>
</evidence>
<gene>
    <name evidence="1" type="ORF">C0J50_12855</name>
</gene>
<dbReference type="Proteomes" id="UP001205998">
    <property type="component" value="Unassembled WGS sequence"/>
</dbReference>
<dbReference type="PANTHER" id="PTHR22796">
    <property type="entry name" value="URG4-RELATED"/>
    <property type="match status" value="1"/>
</dbReference>
<dbReference type="PANTHER" id="PTHR22796:SF6">
    <property type="entry name" value="INTERFERON-INDUCED VERY LARGE GTPASE 1-RELATED"/>
    <property type="match status" value="1"/>
</dbReference>
<dbReference type="EMBL" id="MU550088">
    <property type="protein sequence ID" value="KAI5627592.1"/>
    <property type="molecule type" value="Genomic_DNA"/>
</dbReference>
<feature type="non-terminal residue" evidence="1">
    <location>
        <position position="1"/>
    </location>
</feature>
<evidence type="ECO:0000313" key="2">
    <source>
        <dbReference type="Proteomes" id="UP001205998"/>
    </source>
</evidence>
<keyword evidence="2" id="KW-1185">Reference proteome</keyword>
<dbReference type="AlphaFoldDB" id="A0AAD5B568"/>
<protein>
    <submittedName>
        <fullName evidence="1">Up-regulator of cell proliferation isoform X1</fullName>
    </submittedName>
</protein>
<feature type="non-terminal residue" evidence="1">
    <location>
        <position position="347"/>
    </location>
</feature>
<name>A0AAD5B568_SILAS</name>